<comment type="caution">
    <text evidence="3">The sequence shown here is derived from an EMBL/GenBank/DDBJ whole genome shotgun (WGS) entry which is preliminary data.</text>
</comment>
<proteinExistence type="inferred from homology"/>
<dbReference type="PANTHER" id="PTHR21600">
    <property type="entry name" value="MITOCHONDRIAL RNA PSEUDOURIDINE SYNTHASE"/>
    <property type="match status" value="1"/>
</dbReference>
<evidence type="ECO:0000313" key="3">
    <source>
        <dbReference type="EMBL" id="OXU26730.1"/>
    </source>
</evidence>
<protein>
    <recommendedName>
        <fullName evidence="2">Pseudouridine synthase RsuA/RluA-like domain-containing protein</fullName>
    </recommendedName>
</protein>
<dbReference type="CDD" id="cd02869">
    <property type="entry name" value="PseudoU_synth_RluA_like"/>
    <property type="match status" value="1"/>
</dbReference>
<dbReference type="Pfam" id="PF00849">
    <property type="entry name" value="PseudoU_synth_2"/>
    <property type="match status" value="1"/>
</dbReference>
<gene>
    <name evidence="3" type="ORF">TSAR_000387</name>
</gene>
<comment type="similarity">
    <text evidence="1">Belongs to the pseudouridine synthase RluA family.</text>
</comment>
<dbReference type="GO" id="GO:0003723">
    <property type="term" value="F:RNA binding"/>
    <property type="evidence" value="ECO:0007669"/>
    <property type="project" value="InterPro"/>
</dbReference>
<evidence type="ECO:0000259" key="2">
    <source>
        <dbReference type="Pfam" id="PF00849"/>
    </source>
</evidence>
<dbReference type="GO" id="GO:0000455">
    <property type="term" value="P:enzyme-directed rRNA pseudouridine synthesis"/>
    <property type="evidence" value="ECO:0007669"/>
    <property type="project" value="TreeGrafter"/>
</dbReference>
<sequence>MFVVSQFYEYLKSISNIASNVYNYIFTFLKKILTKNVECNYIEILHQSENFLIVNKPYDMVINSNNPSVKKSVQLIIREMFPNLVNPNLYHEFYFVHRLDYATSGVMCLALNKQSAQAASSAFEQRTVRKYYLALVHGHIDKSSLVIDIPIGHDVRELNGNRKMCTKDDDFCEKPRKSCTALLVLEKGYIDDRPVTKILLYPKTGRRHQLRVHCAHIGHIIVGDYTYSGKTDTKPHRTFLHAFRLIIDNSIENVDVQTNDPFCSSIPENQWRPSTIVRLLDESAFSDIKDLASAI</sequence>
<reference evidence="3 4" key="1">
    <citation type="journal article" date="2017" name="Curr. Biol.">
        <title>The Evolution of Venom by Co-option of Single-Copy Genes.</title>
        <authorList>
            <person name="Martinson E.O."/>
            <person name="Mrinalini"/>
            <person name="Kelkar Y.D."/>
            <person name="Chang C.H."/>
            <person name="Werren J.H."/>
        </authorList>
    </citation>
    <scope>NUCLEOTIDE SEQUENCE [LARGE SCALE GENOMIC DNA]</scope>
    <source>
        <strain evidence="3 4">Alberta</strain>
        <tissue evidence="3">Whole body</tissue>
    </source>
</reference>
<dbReference type="InterPro" id="IPR020103">
    <property type="entry name" value="PsdUridine_synth_cat_dom_sf"/>
</dbReference>
<dbReference type="PANTHER" id="PTHR21600:SF87">
    <property type="entry name" value="RNA PSEUDOURIDYLATE SYNTHASE DOMAIN-CONTAINING PROTEIN 1"/>
    <property type="match status" value="1"/>
</dbReference>
<dbReference type="InterPro" id="IPR006145">
    <property type="entry name" value="PsdUridine_synth_RsuA/RluA"/>
</dbReference>
<dbReference type="GO" id="GO:0009982">
    <property type="term" value="F:pseudouridine synthase activity"/>
    <property type="evidence" value="ECO:0007669"/>
    <property type="project" value="InterPro"/>
</dbReference>
<dbReference type="EMBL" id="NNAY01000743">
    <property type="protein sequence ID" value="OXU26730.1"/>
    <property type="molecule type" value="Genomic_DNA"/>
</dbReference>
<evidence type="ECO:0000313" key="4">
    <source>
        <dbReference type="Proteomes" id="UP000215335"/>
    </source>
</evidence>
<name>A0A232F8C0_9HYME</name>
<evidence type="ECO:0000256" key="1">
    <source>
        <dbReference type="ARBA" id="ARBA00010876"/>
    </source>
</evidence>
<dbReference type="STRING" id="543379.A0A232F8C0"/>
<dbReference type="SUPFAM" id="SSF55120">
    <property type="entry name" value="Pseudouridine synthase"/>
    <property type="match status" value="1"/>
</dbReference>
<accession>A0A232F8C0</accession>
<dbReference type="AlphaFoldDB" id="A0A232F8C0"/>
<dbReference type="Gene3D" id="3.30.2350.10">
    <property type="entry name" value="Pseudouridine synthase"/>
    <property type="match status" value="1"/>
</dbReference>
<dbReference type="InterPro" id="IPR050188">
    <property type="entry name" value="RluA_PseudoU_synthase"/>
</dbReference>
<feature type="domain" description="Pseudouridine synthase RsuA/RluA-like" evidence="2">
    <location>
        <begin position="50"/>
        <end position="216"/>
    </location>
</feature>
<organism evidence="3 4">
    <name type="scientific">Trichomalopsis sarcophagae</name>
    <dbReference type="NCBI Taxonomy" id="543379"/>
    <lineage>
        <taxon>Eukaryota</taxon>
        <taxon>Metazoa</taxon>
        <taxon>Ecdysozoa</taxon>
        <taxon>Arthropoda</taxon>
        <taxon>Hexapoda</taxon>
        <taxon>Insecta</taxon>
        <taxon>Pterygota</taxon>
        <taxon>Neoptera</taxon>
        <taxon>Endopterygota</taxon>
        <taxon>Hymenoptera</taxon>
        <taxon>Apocrita</taxon>
        <taxon>Proctotrupomorpha</taxon>
        <taxon>Chalcidoidea</taxon>
        <taxon>Pteromalidae</taxon>
        <taxon>Pteromalinae</taxon>
        <taxon>Trichomalopsis</taxon>
    </lineage>
</organism>
<keyword evidence="4" id="KW-1185">Reference proteome</keyword>
<dbReference type="Proteomes" id="UP000215335">
    <property type="component" value="Unassembled WGS sequence"/>
</dbReference>
<dbReference type="OrthoDB" id="418349at2759"/>